<reference evidence="2 3" key="1">
    <citation type="journal article" date="2024" name="Nat. Commun.">
        <title>Phylogenomics reveals the evolutionary origins of lichenization in chlorophyte algae.</title>
        <authorList>
            <person name="Puginier C."/>
            <person name="Libourel C."/>
            <person name="Otte J."/>
            <person name="Skaloud P."/>
            <person name="Haon M."/>
            <person name="Grisel S."/>
            <person name="Petersen M."/>
            <person name="Berrin J.G."/>
            <person name="Delaux P.M."/>
            <person name="Dal Grande F."/>
            <person name="Keller J."/>
        </authorList>
    </citation>
    <scope>NUCLEOTIDE SEQUENCE [LARGE SCALE GENOMIC DNA]</scope>
    <source>
        <strain evidence="2 3">SAG 216-7</strain>
    </source>
</reference>
<organism evidence="2 3">
    <name type="scientific">Coccomyxa subellipsoidea</name>
    <dbReference type="NCBI Taxonomy" id="248742"/>
    <lineage>
        <taxon>Eukaryota</taxon>
        <taxon>Viridiplantae</taxon>
        <taxon>Chlorophyta</taxon>
        <taxon>core chlorophytes</taxon>
        <taxon>Trebouxiophyceae</taxon>
        <taxon>Trebouxiophyceae incertae sedis</taxon>
        <taxon>Coccomyxaceae</taxon>
        <taxon>Coccomyxa</taxon>
    </lineage>
</organism>
<dbReference type="PANTHER" id="PTHR15410">
    <property type="entry name" value="HIRA-INTERACTING PROTEIN 3"/>
    <property type="match status" value="1"/>
</dbReference>
<evidence type="ECO:0000313" key="3">
    <source>
        <dbReference type="Proteomes" id="UP001491310"/>
    </source>
</evidence>
<protein>
    <recommendedName>
        <fullName evidence="4">DEK C-terminal domain-containing protein</fullName>
    </recommendedName>
</protein>
<dbReference type="Proteomes" id="UP001491310">
    <property type="component" value="Unassembled WGS sequence"/>
</dbReference>
<evidence type="ECO:0008006" key="4">
    <source>
        <dbReference type="Google" id="ProtNLM"/>
    </source>
</evidence>
<feature type="compositionally biased region" description="Low complexity" evidence="1">
    <location>
        <begin position="66"/>
        <end position="82"/>
    </location>
</feature>
<gene>
    <name evidence="2" type="ORF">WJX75_004933</name>
</gene>
<keyword evidence="3" id="KW-1185">Reference proteome</keyword>
<feature type="compositionally biased region" description="Low complexity" evidence="1">
    <location>
        <begin position="169"/>
        <end position="187"/>
    </location>
</feature>
<evidence type="ECO:0000256" key="1">
    <source>
        <dbReference type="SAM" id="MobiDB-lite"/>
    </source>
</evidence>
<accession>A0ABR2YY99</accession>
<dbReference type="InterPro" id="IPR037647">
    <property type="entry name" value="HIRIP3"/>
</dbReference>
<evidence type="ECO:0000313" key="2">
    <source>
        <dbReference type="EMBL" id="KAK9916617.1"/>
    </source>
</evidence>
<dbReference type="PANTHER" id="PTHR15410:SF2">
    <property type="entry name" value="HIRA-INTERACTING PROTEIN 3"/>
    <property type="match status" value="1"/>
</dbReference>
<feature type="region of interest" description="Disordered" evidence="1">
    <location>
        <begin position="153"/>
        <end position="286"/>
    </location>
</feature>
<dbReference type="EMBL" id="JALJOT010000003">
    <property type="protein sequence ID" value="KAK9916617.1"/>
    <property type="molecule type" value="Genomic_DNA"/>
</dbReference>
<feature type="compositionally biased region" description="Acidic residues" evidence="1">
    <location>
        <begin position="188"/>
        <end position="199"/>
    </location>
</feature>
<sequence>MAAIDKQALKDAVTRRSSYILENKETITMNQCRKMLEEDMGLPEKSLKGEKEYVKELIDKVFTSNAAAEEPAAPSEGAAPAGKEYGREVQKLKRTCKLASITVPPSVYTRVTEEQDVVDRLKALLQKHGLSEQATSDEIAQVRKDLQKQRDLEGIDMNNILGEGRGRRAAAAAPRKYNYADSGNSSDSDAEDENADEENAQPANGSPGNKKQEQKKASGISEGSDASDTNGEDAYDSNFSGMSQPSDGGTDKEEDSKPGALDKTSSDLMMKKTTKRKLAQWSDDDD</sequence>
<name>A0ABR2YY99_9CHLO</name>
<comment type="caution">
    <text evidence="2">The sequence shown here is derived from an EMBL/GenBank/DDBJ whole genome shotgun (WGS) entry which is preliminary data.</text>
</comment>
<feature type="compositionally biased region" description="Polar residues" evidence="1">
    <location>
        <begin position="237"/>
        <end position="247"/>
    </location>
</feature>
<proteinExistence type="predicted"/>
<feature type="region of interest" description="Disordered" evidence="1">
    <location>
        <begin position="65"/>
        <end position="85"/>
    </location>
</feature>